<dbReference type="CDD" id="cd04301">
    <property type="entry name" value="NAT_SF"/>
    <property type="match status" value="1"/>
</dbReference>
<comment type="caution">
    <text evidence="2">The sequence shown here is derived from an EMBL/GenBank/DDBJ whole genome shotgun (WGS) entry which is preliminary data.</text>
</comment>
<dbReference type="Pfam" id="PF08445">
    <property type="entry name" value="FR47"/>
    <property type="match status" value="1"/>
</dbReference>
<dbReference type="SUPFAM" id="SSF55729">
    <property type="entry name" value="Acyl-CoA N-acyltransferases (Nat)"/>
    <property type="match status" value="1"/>
</dbReference>
<keyword evidence="2" id="KW-0808">Transferase</keyword>
<dbReference type="InterPro" id="IPR013653">
    <property type="entry name" value="GCN5-like_dom"/>
</dbReference>
<dbReference type="PROSITE" id="PS51186">
    <property type="entry name" value="GNAT"/>
    <property type="match status" value="1"/>
</dbReference>
<protein>
    <submittedName>
        <fullName evidence="2">N-acetyltransferase</fullName>
    </submittedName>
</protein>
<evidence type="ECO:0000313" key="3">
    <source>
        <dbReference type="Proteomes" id="UP000285961"/>
    </source>
</evidence>
<name>A0A419EP17_9BACT</name>
<dbReference type="Gene3D" id="3.40.630.30">
    <property type="match status" value="1"/>
</dbReference>
<sequence length="270" mass="30008">MNVNPNSVDALWSVRRMELKSKSAFCGGFYHETDMAVLGGTDLVPDPHFNRISVLHPEKLDGELLAECSDRMVKGVPTFLDVPHPVSDALRELLTTSGYHPTGESRSSMLLTDSVAIPGAAKELDIRLVEPETLDVFLELFLRGFQTPEHLVPLATALFHDLVPQNLHPGNSRLYLGIFRGEPACTLYLFFERGEGGINMVSTKESLRGKGLATAMMLRTMEDARKLGLHLLGLEARWNGAPERLYKKLGFTTICRHEVFTNVSDLKYGL</sequence>
<dbReference type="EMBL" id="QZKI01000136">
    <property type="protein sequence ID" value="RJP64714.1"/>
    <property type="molecule type" value="Genomic_DNA"/>
</dbReference>
<dbReference type="InterPro" id="IPR000182">
    <property type="entry name" value="GNAT_dom"/>
</dbReference>
<dbReference type="Proteomes" id="UP000285961">
    <property type="component" value="Unassembled WGS sequence"/>
</dbReference>
<evidence type="ECO:0000259" key="1">
    <source>
        <dbReference type="PROSITE" id="PS51186"/>
    </source>
</evidence>
<organism evidence="2 3">
    <name type="scientific">Candidatus Abyssobacteria bacterium SURF_17</name>
    <dbReference type="NCBI Taxonomy" id="2093361"/>
    <lineage>
        <taxon>Bacteria</taxon>
        <taxon>Pseudomonadati</taxon>
        <taxon>Candidatus Hydrogenedentota</taxon>
        <taxon>Candidatus Abyssobacteria</taxon>
    </lineage>
</organism>
<dbReference type="AlphaFoldDB" id="A0A419EP17"/>
<proteinExistence type="predicted"/>
<dbReference type="InterPro" id="IPR016181">
    <property type="entry name" value="Acyl_CoA_acyltransferase"/>
</dbReference>
<gene>
    <name evidence="2" type="ORF">C4532_18920</name>
</gene>
<accession>A0A419EP17</accession>
<reference evidence="2 3" key="1">
    <citation type="journal article" date="2017" name="ISME J.">
        <title>Energy and carbon metabolisms in a deep terrestrial subsurface fluid microbial community.</title>
        <authorList>
            <person name="Momper L."/>
            <person name="Jungbluth S.P."/>
            <person name="Lee M.D."/>
            <person name="Amend J.P."/>
        </authorList>
    </citation>
    <scope>NUCLEOTIDE SEQUENCE [LARGE SCALE GENOMIC DNA]</scope>
    <source>
        <strain evidence="2">SURF_17</strain>
    </source>
</reference>
<feature type="domain" description="N-acetyltransferase" evidence="1">
    <location>
        <begin position="124"/>
        <end position="270"/>
    </location>
</feature>
<evidence type="ECO:0000313" key="2">
    <source>
        <dbReference type="EMBL" id="RJP64714.1"/>
    </source>
</evidence>
<dbReference type="GO" id="GO:0016747">
    <property type="term" value="F:acyltransferase activity, transferring groups other than amino-acyl groups"/>
    <property type="evidence" value="ECO:0007669"/>
    <property type="project" value="InterPro"/>
</dbReference>